<dbReference type="AlphaFoldDB" id="A0A9P8VE93"/>
<proteinExistence type="inferred from homology"/>
<dbReference type="GO" id="GO:0032446">
    <property type="term" value="P:protein modification by small protein conjugation"/>
    <property type="evidence" value="ECO:0007669"/>
    <property type="project" value="TreeGrafter"/>
</dbReference>
<comment type="similarity">
    <text evidence="1">Belongs to the ATG10 family.</text>
</comment>
<dbReference type="GO" id="GO:0000422">
    <property type="term" value="P:autophagy of mitochondrion"/>
    <property type="evidence" value="ECO:0007669"/>
    <property type="project" value="TreeGrafter"/>
</dbReference>
<dbReference type="GO" id="GO:0015031">
    <property type="term" value="P:protein transport"/>
    <property type="evidence" value="ECO:0007669"/>
    <property type="project" value="UniProtKB-KW"/>
</dbReference>
<keyword evidence="9" id="KW-1185">Reference proteome</keyword>
<dbReference type="GO" id="GO:0005829">
    <property type="term" value="C:cytosol"/>
    <property type="evidence" value="ECO:0007669"/>
    <property type="project" value="TreeGrafter"/>
</dbReference>
<reference evidence="8" key="1">
    <citation type="journal article" date="2021" name="Nat. Commun.">
        <title>Genetic determinants of endophytism in the Arabidopsis root mycobiome.</title>
        <authorList>
            <person name="Mesny F."/>
            <person name="Miyauchi S."/>
            <person name="Thiergart T."/>
            <person name="Pickel B."/>
            <person name="Atanasova L."/>
            <person name="Karlsson M."/>
            <person name="Huettel B."/>
            <person name="Barry K.W."/>
            <person name="Haridas S."/>
            <person name="Chen C."/>
            <person name="Bauer D."/>
            <person name="Andreopoulos W."/>
            <person name="Pangilinan J."/>
            <person name="LaButti K."/>
            <person name="Riley R."/>
            <person name="Lipzen A."/>
            <person name="Clum A."/>
            <person name="Drula E."/>
            <person name="Henrissat B."/>
            <person name="Kohler A."/>
            <person name="Grigoriev I.V."/>
            <person name="Martin F.M."/>
            <person name="Hacquard S."/>
        </authorList>
    </citation>
    <scope>NUCLEOTIDE SEQUENCE</scope>
    <source>
        <strain evidence="8">MPI-SDFR-AT-0117</strain>
    </source>
</reference>
<evidence type="ECO:0000256" key="7">
    <source>
        <dbReference type="ARBA" id="ARBA00029833"/>
    </source>
</evidence>
<dbReference type="Pfam" id="PF03987">
    <property type="entry name" value="Autophagy_act_C"/>
    <property type="match status" value="1"/>
</dbReference>
<dbReference type="PANTHER" id="PTHR14957">
    <property type="entry name" value="UBIQUITIN-LIKE-CONJUGATING ENZYME ATG10"/>
    <property type="match status" value="1"/>
</dbReference>
<dbReference type="EMBL" id="JAGSXJ010000008">
    <property type="protein sequence ID" value="KAH6689042.1"/>
    <property type="molecule type" value="Genomic_DNA"/>
</dbReference>
<dbReference type="OrthoDB" id="4089664at2759"/>
<dbReference type="Gene3D" id="3.30.1460.50">
    <property type="match status" value="1"/>
</dbReference>
<evidence type="ECO:0000256" key="2">
    <source>
        <dbReference type="ARBA" id="ARBA00021099"/>
    </source>
</evidence>
<evidence type="ECO:0000256" key="3">
    <source>
        <dbReference type="ARBA" id="ARBA00022679"/>
    </source>
</evidence>
<sequence length="236" mass="26304">MARSSEFAHFPHLTKDEFTEVCHLFDRKYTQATLGPLRRRWQLRVVSALAMSFDFDGGQSTYIQIIRPLEADLDHGGLSLDLDKFSFRDDALEMNDQAMAEAEEADEAAITRDPLSATDIGRVVYEIHLHPTYQMPCLWFTLQGLPASEPAFDMDTVFRRLVPDQFKDAMRGAGPIGGISGDHHPVTGLPSFFIHPCLLGDAMSGFDCAKDDYLMTWLGLVGGCVGLWVPKEMAMG</sequence>
<comment type="caution">
    <text evidence="8">The sequence shown here is derived from an EMBL/GenBank/DDBJ whole genome shotgun (WGS) entry which is preliminary data.</text>
</comment>
<evidence type="ECO:0000256" key="6">
    <source>
        <dbReference type="ARBA" id="ARBA00023006"/>
    </source>
</evidence>
<dbReference type="Proteomes" id="UP000770015">
    <property type="component" value="Unassembled WGS sequence"/>
</dbReference>
<keyword evidence="5" id="KW-0813">Transport</keyword>
<keyword evidence="3" id="KW-0808">Transferase</keyword>
<name>A0A9P8VE93_9PEZI</name>
<dbReference type="GO" id="GO:0000045">
    <property type="term" value="P:autophagosome assembly"/>
    <property type="evidence" value="ECO:0007669"/>
    <property type="project" value="TreeGrafter"/>
</dbReference>
<evidence type="ECO:0000313" key="8">
    <source>
        <dbReference type="EMBL" id="KAH6689042.1"/>
    </source>
</evidence>
<dbReference type="GO" id="GO:0061651">
    <property type="term" value="F:Atg12 conjugating enzyme activity"/>
    <property type="evidence" value="ECO:0007669"/>
    <property type="project" value="TreeGrafter"/>
</dbReference>
<evidence type="ECO:0000313" key="9">
    <source>
        <dbReference type="Proteomes" id="UP000770015"/>
    </source>
</evidence>
<organism evidence="8 9">
    <name type="scientific">Plectosphaerella plurivora</name>
    <dbReference type="NCBI Taxonomy" id="936078"/>
    <lineage>
        <taxon>Eukaryota</taxon>
        <taxon>Fungi</taxon>
        <taxon>Dikarya</taxon>
        <taxon>Ascomycota</taxon>
        <taxon>Pezizomycotina</taxon>
        <taxon>Sordariomycetes</taxon>
        <taxon>Hypocreomycetidae</taxon>
        <taxon>Glomerellales</taxon>
        <taxon>Plectosphaerellaceae</taxon>
        <taxon>Plectosphaerella</taxon>
    </lineage>
</organism>
<evidence type="ECO:0000256" key="5">
    <source>
        <dbReference type="ARBA" id="ARBA00022927"/>
    </source>
</evidence>
<accession>A0A9P8VE93</accession>
<protein>
    <recommendedName>
        <fullName evidence="2">Ubiquitin-like-conjugating enzyme ATG10</fullName>
    </recommendedName>
    <alternativeName>
        <fullName evidence="7">Autophagy-related protein 10</fullName>
    </alternativeName>
</protein>
<evidence type="ECO:0000256" key="1">
    <source>
        <dbReference type="ARBA" id="ARBA00005696"/>
    </source>
</evidence>
<keyword evidence="5" id="KW-0653">Protein transport</keyword>
<dbReference type="PANTHER" id="PTHR14957:SF1">
    <property type="entry name" value="UBIQUITIN-LIKE-CONJUGATING ENZYME ATG10"/>
    <property type="match status" value="1"/>
</dbReference>
<keyword evidence="4" id="KW-0833">Ubl conjugation pathway</keyword>
<dbReference type="InterPro" id="IPR007135">
    <property type="entry name" value="Atg3/Atg10"/>
</dbReference>
<gene>
    <name evidence="8" type="ORF">F5X68DRAFT_230703</name>
</gene>
<keyword evidence="6" id="KW-0072">Autophagy</keyword>
<evidence type="ECO:0000256" key="4">
    <source>
        <dbReference type="ARBA" id="ARBA00022786"/>
    </source>
</evidence>